<sequence>MTSEFEGDPWDGYTAEGLLRQCQLFEEWLSGDYFTNVRPPNWEPWPTSPS</sequence>
<evidence type="ECO:0000313" key="2">
    <source>
        <dbReference type="Proteomes" id="UP000321424"/>
    </source>
</evidence>
<accession>A0A511MSD7</accession>
<dbReference type="AlphaFoldDB" id="A0A511MSD7"/>
<protein>
    <submittedName>
        <fullName evidence="1">Uncharacterized protein</fullName>
    </submittedName>
</protein>
<proteinExistence type="predicted"/>
<dbReference type="EMBL" id="BJXA01000094">
    <property type="protein sequence ID" value="GEM43351.1"/>
    <property type="molecule type" value="Genomic_DNA"/>
</dbReference>
<comment type="caution">
    <text evidence="1">The sequence shown here is derived from an EMBL/GenBank/DDBJ whole genome shotgun (WGS) entry which is preliminary data.</text>
</comment>
<organism evidence="1 2">
    <name type="scientific">Nocardia ninae NBRC 108245</name>
    <dbReference type="NCBI Taxonomy" id="1210091"/>
    <lineage>
        <taxon>Bacteria</taxon>
        <taxon>Bacillati</taxon>
        <taxon>Actinomycetota</taxon>
        <taxon>Actinomycetes</taxon>
        <taxon>Mycobacteriales</taxon>
        <taxon>Nocardiaceae</taxon>
        <taxon>Nocardia</taxon>
    </lineage>
</organism>
<gene>
    <name evidence="1" type="ORF">NN4_78700</name>
</gene>
<keyword evidence="2" id="KW-1185">Reference proteome</keyword>
<name>A0A511MSD7_9NOCA</name>
<dbReference type="RefSeq" id="WP_186818841.1">
    <property type="nucleotide sequence ID" value="NZ_BJXA01000094.1"/>
</dbReference>
<evidence type="ECO:0000313" key="1">
    <source>
        <dbReference type="EMBL" id="GEM43351.1"/>
    </source>
</evidence>
<dbReference type="Proteomes" id="UP000321424">
    <property type="component" value="Unassembled WGS sequence"/>
</dbReference>
<reference evidence="1 2" key="1">
    <citation type="submission" date="2019-07" db="EMBL/GenBank/DDBJ databases">
        <title>Whole genome shotgun sequence of Nocardia ninae NBRC 108245.</title>
        <authorList>
            <person name="Hosoyama A."/>
            <person name="Uohara A."/>
            <person name="Ohji S."/>
            <person name="Ichikawa N."/>
        </authorList>
    </citation>
    <scope>NUCLEOTIDE SEQUENCE [LARGE SCALE GENOMIC DNA]</scope>
    <source>
        <strain evidence="1 2">NBRC 108245</strain>
    </source>
</reference>